<evidence type="ECO:0000313" key="8">
    <source>
        <dbReference type="EMBL" id="GIM27686.1"/>
    </source>
</evidence>
<dbReference type="InterPro" id="IPR036874">
    <property type="entry name" value="Carbonic_anhydrase_sf"/>
</dbReference>
<feature type="binding site" evidence="6">
    <location>
        <position position="129"/>
    </location>
    <ligand>
        <name>Zn(2+)</name>
        <dbReference type="ChEBI" id="CHEBI:29105"/>
    </ligand>
</feature>
<evidence type="ECO:0000256" key="3">
    <source>
        <dbReference type="ARBA" id="ARBA00022833"/>
    </source>
</evidence>
<dbReference type="Proteomes" id="UP000679179">
    <property type="component" value="Unassembled WGS sequence"/>
</dbReference>
<name>A0A919RXQ9_9CLOT</name>
<dbReference type="CDD" id="cd03378">
    <property type="entry name" value="beta_CA_cladeC"/>
    <property type="match status" value="1"/>
</dbReference>
<keyword evidence="3 6" id="KW-0862">Zinc</keyword>
<protein>
    <recommendedName>
        <fullName evidence="2 7">Carbonic anhydrase</fullName>
        <ecNumber evidence="2 7">4.2.1.1</ecNumber>
    </recommendedName>
    <alternativeName>
        <fullName evidence="7">Carbonate dehydratase</fullName>
    </alternativeName>
</protein>
<organism evidence="8 9">
    <name type="scientific">Clostridium polyendosporum</name>
    <dbReference type="NCBI Taxonomy" id="69208"/>
    <lineage>
        <taxon>Bacteria</taxon>
        <taxon>Bacillati</taxon>
        <taxon>Bacillota</taxon>
        <taxon>Clostridia</taxon>
        <taxon>Eubacteriales</taxon>
        <taxon>Clostridiaceae</taxon>
        <taxon>Clostridium</taxon>
    </lineage>
</organism>
<dbReference type="InterPro" id="IPR015892">
    <property type="entry name" value="Carbonic_anhydrase_CS"/>
</dbReference>
<dbReference type="PANTHER" id="PTHR11002">
    <property type="entry name" value="CARBONIC ANHYDRASE"/>
    <property type="match status" value="1"/>
</dbReference>
<dbReference type="AlphaFoldDB" id="A0A919RXQ9"/>
<dbReference type="Pfam" id="PF00484">
    <property type="entry name" value="Pro_CA"/>
    <property type="match status" value="1"/>
</dbReference>
<evidence type="ECO:0000256" key="7">
    <source>
        <dbReference type="RuleBase" id="RU003956"/>
    </source>
</evidence>
<feature type="binding site" evidence="6">
    <location>
        <position position="73"/>
    </location>
    <ligand>
        <name>Zn(2+)</name>
        <dbReference type="ChEBI" id="CHEBI:29105"/>
    </ligand>
</feature>
<dbReference type="PANTHER" id="PTHR11002:SF79">
    <property type="entry name" value="CARBONIC ANHYDRASE 2"/>
    <property type="match status" value="1"/>
</dbReference>
<comment type="caution">
    <text evidence="8">The sequence shown here is derived from an EMBL/GenBank/DDBJ whole genome shotgun (WGS) entry which is preliminary data.</text>
</comment>
<comment type="cofactor">
    <cofactor evidence="6">
        <name>Zn(2+)</name>
        <dbReference type="ChEBI" id="CHEBI:29105"/>
    </cofactor>
    <text evidence="6">Binds 1 zinc ion per subunit.</text>
</comment>
<dbReference type="InterPro" id="IPR001765">
    <property type="entry name" value="Carbonic_anhydrase"/>
</dbReference>
<evidence type="ECO:0000256" key="6">
    <source>
        <dbReference type="PIRSR" id="PIRSR601765-1"/>
    </source>
</evidence>
<dbReference type="EC" id="4.2.1.1" evidence="2 7"/>
<gene>
    <name evidence="8" type="ORF">CPJCM30710_03520</name>
</gene>
<feature type="binding site" evidence="6">
    <location>
        <position position="75"/>
    </location>
    <ligand>
        <name>Zn(2+)</name>
        <dbReference type="ChEBI" id="CHEBI:29105"/>
    </ligand>
</feature>
<feature type="binding site" evidence="6">
    <location>
        <position position="126"/>
    </location>
    <ligand>
        <name>Zn(2+)</name>
        <dbReference type="ChEBI" id="CHEBI:29105"/>
    </ligand>
</feature>
<dbReference type="SMART" id="SM00947">
    <property type="entry name" value="Pro_CA"/>
    <property type="match status" value="1"/>
</dbReference>
<comment type="similarity">
    <text evidence="1 7">Belongs to the beta-class carbonic anhydrase family.</text>
</comment>
<proteinExistence type="inferred from homology"/>
<evidence type="ECO:0000256" key="2">
    <source>
        <dbReference type="ARBA" id="ARBA00012925"/>
    </source>
</evidence>
<dbReference type="GO" id="GO:0015976">
    <property type="term" value="P:carbon utilization"/>
    <property type="evidence" value="ECO:0007669"/>
    <property type="project" value="InterPro"/>
</dbReference>
<comment type="catalytic activity">
    <reaction evidence="5 7">
        <text>hydrogencarbonate + H(+) = CO2 + H2O</text>
        <dbReference type="Rhea" id="RHEA:10748"/>
        <dbReference type="ChEBI" id="CHEBI:15377"/>
        <dbReference type="ChEBI" id="CHEBI:15378"/>
        <dbReference type="ChEBI" id="CHEBI:16526"/>
        <dbReference type="ChEBI" id="CHEBI:17544"/>
        <dbReference type="EC" id="4.2.1.1"/>
    </reaction>
</comment>
<keyword evidence="9" id="KW-1185">Reference proteome</keyword>
<dbReference type="PROSITE" id="PS00704">
    <property type="entry name" value="PROK_CO2_ANHYDRASE_1"/>
    <property type="match status" value="1"/>
</dbReference>
<dbReference type="PROSITE" id="PS00705">
    <property type="entry name" value="PROK_CO2_ANHYDRASE_2"/>
    <property type="match status" value="1"/>
</dbReference>
<dbReference type="RefSeq" id="WP_212902443.1">
    <property type="nucleotide sequence ID" value="NZ_BOPZ01000002.1"/>
</dbReference>
<comment type="function">
    <text evidence="7">Reversible hydration of carbon dioxide.</text>
</comment>
<evidence type="ECO:0000256" key="5">
    <source>
        <dbReference type="ARBA" id="ARBA00048348"/>
    </source>
</evidence>
<dbReference type="SUPFAM" id="SSF53056">
    <property type="entry name" value="beta-carbonic anhydrase, cab"/>
    <property type="match status" value="1"/>
</dbReference>
<keyword evidence="6" id="KW-0479">Metal-binding</keyword>
<dbReference type="Gene3D" id="3.40.1050.10">
    <property type="entry name" value="Carbonic anhydrase"/>
    <property type="match status" value="1"/>
</dbReference>
<reference evidence="8" key="1">
    <citation type="submission" date="2021-03" db="EMBL/GenBank/DDBJ databases">
        <title>Taxonomic study of Clostridium polyendosporum from meadow-gley soil under rice.</title>
        <authorList>
            <person name="Kobayashi H."/>
            <person name="Tanizawa Y."/>
            <person name="Yagura M."/>
        </authorList>
    </citation>
    <scope>NUCLEOTIDE SEQUENCE</scope>
    <source>
        <strain evidence="8">JCM 30710</strain>
    </source>
</reference>
<keyword evidence="4 7" id="KW-0456">Lyase</keyword>
<evidence type="ECO:0000256" key="1">
    <source>
        <dbReference type="ARBA" id="ARBA00006217"/>
    </source>
</evidence>
<sequence>MKNILYEEDAKNIRNIIGSRDKVIIRANTAKKILIEGNKRYVSGKLANKDISLKVLSQLYTNGQYPFAAILTCSDSRVSPELIFDVGLGDIFVVRNAGNVVDSIVSGSIEYAVQLLNVPLVIVLGHDKCGAVKAAVDGGEVSPNIKAVTSNIDPVVKYVKANYKNIKGEEIASKVEDENILYSVNKLLENSVIKELKSNGNVDVIPVKYSMATGEVTFLEIFNDNLKQMNDTKYG</sequence>
<dbReference type="EMBL" id="BOPZ01000002">
    <property type="protein sequence ID" value="GIM27686.1"/>
    <property type="molecule type" value="Genomic_DNA"/>
</dbReference>
<accession>A0A919RXQ9</accession>
<dbReference type="GO" id="GO:0008270">
    <property type="term" value="F:zinc ion binding"/>
    <property type="evidence" value="ECO:0007669"/>
    <property type="project" value="UniProtKB-UniRule"/>
</dbReference>
<dbReference type="GO" id="GO:0004089">
    <property type="term" value="F:carbonate dehydratase activity"/>
    <property type="evidence" value="ECO:0007669"/>
    <property type="project" value="UniProtKB-UniRule"/>
</dbReference>
<evidence type="ECO:0000313" key="9">
    <source>
        <dbReference type="Proteomes" id="UP000679179"/>
    </source>
</evidence>
<evidence type="ECO:0000256" key="4">
    <source>
        <dbReference type="ARBA" id="ARBA00023239"/>
    </source>
</evidence>